<feature type="transmembrane region" description="Helical" evidence="5">
    <location>
        <begin position="206"/>
        <end position="228"/>
    </location>
</feature>
<dbReference type="OrthoDB" id="4543034at2"/>
<keyword evidence="2 5" id="KW-0812">Transmembrane</keyword>
<dbReference type="GO" id="GO:0005886">
    <property type="term" value="C:plasma membrane"/>
    <property type="evidence" value="ECO:0007669"/>
    <property type="project" value="UniProtKB-SubCell"/>
</dbReference>
<dbReference type="PANTHER" id="PTHR30614:SF21">
    <property type="entry name" value="AMINO ACID ABC TRANSPORTER PERMEASE"/>
    <property type="match status" value="1"/>
</dbReference>
<feature type="domain" description="ABC transmembrane type-1" evidence="6">
    <location>
        <begin position="72"/>
        <end position="270"/>
    </location>
</feature>
<proteinExistence type="inferred from homology"/>
<dbReference type="PANTHER" id="PTHR30614">
    <property type="entry name" value="MEMBRANE COMPONENT OF AMINO ACID ABC TRANSPORTER"/>
    <property type="match status" value="1"/>
</dbReference>
<name>A0A1G6SL99_9ACTN</name>
<dbReference type="CDD" id="cd06261">
    <property type="entry name" value="TM_PBP2"/>
    <property type="match status" value="1"/>
</dbReference>
<evidence type="ECO:0000313" key="8">
    <source>
        <dbReference type="Proteomes" id="UP000198949"/>
    </source>
</evidence>
<comment type="similarity">
    <text evidence="5">Belongs to the binding-protein-dependent transport system permease family.</text>
</comment>
<evidence type="ECO:0000256" key="3">
    <source>
        <dbReference type="ARBA" id="ARBA00022989"/>
    </source>
</evidence>
<evidence type="ECO:0000256" key="4">
    <source>
        <dbReference type="ARBA" id="ARBA00023136"/>
    </source>
</evidence>
<evidence type="ECO:0000313" key="7">
    <source>
        <dbReference type="EMBL" id="SDD17618.1"/>
    </source>
</evidence>
<sequence length="304" mass="32659">MSRQNESTVLFDALGPKGRQRSAIASVISAVVILGILAYVASVLAGEGFFESSRWVNPLDALVVQNTWVPAILDTLLAFALGSVLALVLGVLFGFGRISRFGLTRWASAGYVQFFRALPLILLIWISFTIDGHFGFTTHTLGWSTEARRLTFLVLGLGVYNGAVLAEILRAGVAALPPGQAMAGYAVGLRHGQVQRLVVLPQVLRNMLPAVLAQLVILLKDTSLGYVITYPELLHSANIIGRDYGNSFLQALFIAAFIYFVMAYALSKLVVLVERRMRKKTAAPKAAAQLESTVAGGQAGVGVI</sequence>
<organism evidence="7 8">
    <name type="scientific">Glycomyces harbinensis</name>
    <dbReference type="NCBI Taxonomy" id="58114"/>
    <lineage>
        <taxon>Bacteria</taxon>
        <taxon>Bacillati</taxon>
        <taxon>Actinomycetota</taxon>
        <taxon>Actinomycetes</taxon>
        <taxon>Glycomycetales</taxon>
        <taxon>Glycomycetaceae</taxon>
        <taxon>Glycomyces</taxon>
    </lineage>
</organism>
<dbReference type="Proteomes" id="UP000198949">
    <property type="component" value="Unassembled WGS sequence"/>
</dbReference>
<evidence type="ECO:0000256" key="2">
    <source>
        <dbReference type="ARBA" id="ARBA00022692"/>
    </source>
</evidence>
<evidence type="ECO:0000256" key="5">
    <source>
        <dbReference type="RuleBase" id="RU363032"/>
    </source>
</evidence>
<feature type="transmembrane region" description="Helical" evidence="5">
    <location>
        <begin position="248"/>
        <end position="271"/>
    </location>
</feature>
<comment type="subcellular location">
    <subcellularLocation>
        <location evidence="5">Cell membrane</location>
        <topology evidence="5">Multi-pass membrane protein</topology>
    </subcellularLocation>
    <subcellularLocation>
        <location evidence="1">Membrane</location>
        <topology evidence="1">Multi-pass membrane protein</topology>
    </subcellularLocation>
</comment>
<dbReference type="STRING" id="58114.SAMN05216270_102162"/>
<reference evidence="8" key="1">
    <citation type="submission" date="2016-10" db="EMBL/GenBank/DDBJ databases">
        <authorList>
            <person name="Varghese N."/>
            <person name="Submissions S."/>
        </authorList>
    </citation>
    <scope>NUCLEOTIDE SEQUENCE [LARGE SCALE GENOMIC DNA]</scope>
    <source>
        <strain evidence="8">CGMCC 4.3516</strain>
    </source>
</reference>
<dbReference type="GO" id="GO:0055085">
    <property type="term" value="P:transmembrane transport"/>
    <property type="evidence" value="ECO:0007669"/>
    <property type="project" value="InterPro"/>
</dbReference>
<feature type="transmembrane region" description="Helical" evidence="5">
    <location>
        <begin position="150"/>
        <end position="169"/>
    </location>
</feature>
<keyword evidence="3 5" id="KW-1133">Transmembrane helix</keyword>
<accession>A0A1G6SL99</accession>
<evidence type="ECO:0000256" key="1">
    <source>
        <dbReference type="ARBA" id="ARBA00004141"/>
    </source>
</evidence>
<dbReference type="GO" id="GO:0006865">
    <property type="term" value="P:amino acid transport"/>
    <property type="evidence" value="ECO:0007669"/>
    <property type="project" value="TreeGrafter"/>
</dbReference>
<keyword evidence="8" id="KW-1185">Reference proteome</keyword>
<dbReference type="InterPro" id="IPR000515">
    <property type="entry name" value="MetI-like"/>
</dbReference>
<dbReference type="RefSeq" id="WP_091029139.1">
    <property type="nucleotide sequence ID" value="NZ_FNAD01000002.1"/>
</dbReference>
<dbReference type="Gene3D" id="1.10.3720.10">
    <property type="entry name" value="MetI-like"/>
    <property type="match status" value="1"/>
</dbReference>
<dbReference type="InterPro" id="IPR043429">
    <property type="entry name" value="ArtM/GltK/GlnP/TcyL/YhdX-like"/>
</dbReference>
<keyword evidence="5" id="KW-0813">Transport</keyword>
<keyword evidence="4 5" id="KW-0472">Membrane</keyword>
<dbReference type="EMBL" id="FNAD01000002">
    <property type="protein sequence ID" value="SDD17618.1"/>
    <property type="molecule type" value="Genomic_DNA"/>
</dbReference>
<dbReference type="Pfam" id="PF00528">
    <property type="entry name" value="BPD_transp_1"/>
    <property type="match status" value="1"/>
</dbReference>
<feature type="transmembrane region" description="Helical" evidence="5">
    <location>
        <begin position="108"/>
        <end position="130"/>
    </location>
</feature>
<evidence type="ECO:0000259" key="6">
    <source>
        <dbReference type="PROSITE" id="PS50928"/>
    </source>
</evidence>
<dbReference type="AlphaFoldDB" id="A0A1G6SL99"/>
<gene>
    <name evidence="7" type="ORF">SAMN05216270_102162</name>
</gene>
<protein>
    <submittedName>
        <fullName evidence="7">Glutamate transport system permease protein</fullName>
    </submittedName>
</protein>
<dbReference type="InterPro" id="IPR035906">
    <property type="entry name" value="MetI-like_sf"/>
</dbReference>
<dbReference type="SUPFAM" id="SSF161098">
    <property type="entry name" value="MetI-like"/>
    <property type="match status" value="1"/>
</dbReference>
<feature type="transmembrane region" description="Helical" evidence="5">
    <location>
        <begin position="76"/>
        <end position="96"/>
    </location>
</feature>
<feature type="transmembrane region" description="Helical" evidence="5">
    <location>
        <begin position="23"/>
        <end position="45"/>
    </location>
</feature>
<dbReference type="PROSITE" id="PS50928">
    <property type="entry name" value="ABC_TM1"/>
    <property type="match status" value="1"/>
</dbReference>